<gene>
    <name evidence="1" type="ORF">RFV38_04650</name>
</gene>
<accession>A0ABU4W8F2</accession>
<organism evidence="1 2">
    <name type="scientific">Candidatus Cetobacterium colombiensis</name>
    <dbReference type="NCBI Taxonomy" id="3073100"/>
    <lineage>
        <taxon>Bacteria</taxon>
        <taxon>Fusobacteriati</taxon>
        <taxon>Fusobacteriota</taxon>
        <taxon>Fusobacteriia</taxon>
        <taxon>Fusobacteriales</taxon>
        <taxon>Fusobacteriaceae</taxon>
        <taxon>Cetobacterium</taxon>
    </lineage>
</organism>
<evidence type="ECO:0000313" key="2">
    <source>
        <dbReference type="Proteomes" id="UP001279681"/>
    </source>
</evidence>
<dbReference type="RefSeq" id="WP_320313195.1">
    <property type="nucleotide sequence ID" value="NZ_JAVIKH010000004.1"/>
</dbReference>
<reference evidence="2" key="1">
    <citation type="submission" date="2023-07" db="EMBL/GenBank/DDBJ databases">
        <authorList>
            <person name="Colorado M.A."/>
            <person name="Villamil L.M."/>
            <person name="Melo J.F."/>
            <person name="Rodriguez J.A."/>
            <person name="Ruiz R.Y."/>
        </authorList>
    </citation>
    <scope>NUCLEOTIDE SEQUENCE [LARGE SCALE GENOMIC DNA]</scope>
    <source>
        <strain evidence="2">C33</strain>
    </source>
</reference>
<dbReference type="Proteomes" id="UP001279681">
    <property type="component" value="Unassembled WGS sequence"/>
</dbReference>
<dbReference type="EMBL" id="JAVIKH010000004">
    <property type="protein sequence ID" value="MDX8335792.1"/>
    <property type="molecule type" value="Genomic_DNA"/>
</dbReference>
<evidence type="ECO:0008006" key="3">
    <source>
        <dbReference type="Google" id="ProtNLM"/>
    </source>
</evidence>
<protein>
    <recommendedName>
        <fullName evidence="3">Lipoprotein</fullName>
    </recommendedName>
</protein>
<comment type="caution">
    <text evidence="1">The sequence shown here is derived from an EMBL/GenBank/DDBJ whole genome shotgun (WGS) entry which is preliminary data.</text>
</comment>
<proteinExistence type="predicted"/>
<dbReference type="PROSITE" id="PS51257">
    <property type="entry name" value="PROKAR_LIPOPROTEIN"/>
    <property type="match status" value="1"/>
</dbReference>
<keyword evidence="2" id="KW-1185">Reference proteome</keyword>
<evidence type="ECO:0000313" key="1">
    <source>
        <dbReference type="EMBL" id="MDX8335792.1"/>
    </source>
</evidence>
<sequence>MKKIILLFSLITLVGCSEFSNRKDQSQNIVFQNAIPQGKYDFKIISLPYPNTYSKKISFYNEFNKNISQLNENQKNKINLLISKEMNKDFSSLLTTGWFDKEVIGMKVVEDLNSQEIEYLNTLNIPTPTNAGNLQELLNKQYYLLLHLTNNSEMYNPEFLYTELDKSLLMEEVLLDRKTLIENLNKLKKNFVYESSIKQNNSPMYITNPNFNVNNFSENPVLFLKSNTDSGFEVLSKNLIIFVGNGKELHSNEDYQFLSNIVALNSLDEIKSASKDSSQVSSLLTWKRKQWKTKISHESLENQFSTWEDK</sequence>
<name>A0ABU4W8F2_9FUSO</name>